<evidence type="ECO:0000259" key="7">
    <source>
        <dbReference type="PROSITE" id="PS50041"/>
    </source>
</evidence>
<dbReference type="EMBL" id="JAWZYT010003968">
    <property type="protein sequence ID" value="KAK4295922.1"/>
    <property type="molecule type" value="Genomic_DNA"/>
</dbReference>
<dbReference type="GO" id="GO:0016020">
    <property type="term" value="C:membrane"/>
    <property type="evidence" value="ECO:0007669"/>
    <property type="project" value="UniProtKB-SubCell"/>
</dbReference>
<dbReference type="SUPFAM" id="SSF49899">
    <property type="entry name" value="Concanavalin A-like lectins/glucanases"/>
    <property type="match status" value="1"/>
</dbReference>
<dbReference type="CDD" id="cd00112">
    <property type="entry name" value="LDLa"/>
    <property type="match status" value="1"/>
</dbReference>
<dbReference type="InterPro" id="IPR016186">
    <property type="entry name" value="C-type_lectin-like/link_sf"/>
</dbReference>
<feature type="disulfide bond" evidence="4">
    <location>
        <begin position="489"/>
        <end position="507"/>
    </location>
</feature>
<dbReference type="InterPro" id="IPR002172">
    <property type="entry name" value="LDrepeatLR_classA_rpt"/>
</dbReference>
<gene>
    <name evidence="8" type="ORF">Pmani_031534</name>
</gene>
<organism evidence="8 9">
    <name type="scientific">Petrolisthes manimaculis</name>
    <dbReference type="NCBI Taxonomy" id="1843537"/>
    <lineage>
        <taxon>Eukaryota</taxon>
        <taxon>Metazoa</taxon>
        <taxon>Ecdysozoa</taxon>
        <taxon>Arthropoda</taxon>
        <taxon>Crustacea</taxon>
        <taxon>Multicrustacea</taxon>
        <taxon>Malacostraca</taxon>
        <taxon>Eumalacostraca</taxon>
        <taxon>Eucarida</taxon>
        <taxon>Decapoda</taxon>
        <taxon>Pleocyemata</taxon>
        <taxon>Anomura</taxon>
        <taxon>Galatheoidea</taxon>
        <taxon>Porcellanidae</taxon>
        <taxon>Petrolisthes</taxon>
    </lineage>
</organism>
<accession>A0AAE1TSA8</accession>
<dbReference type="AlphaFoldDB" id="A0AAE1TSA8"/>
<dbReference type="InterPro" id="IPR023415">
    <property type="entry name" value="LDLR_class-A_CS"/>
</dbReference>
<keyword evidence="9" id="KW-1185">Reference proteome</keyword>
<dbReference type="Gene3D" id="2.70.170.10">
    <property type="entry name" value="Neurotransmitter-gated ion-channel ligand-binding domain"/>
    <property type="match status" value="1"/>
</dbReference>
<protein>
    <recommendedName>
        <fullName evidence="7">C-type lectin domain-containing protein</fullName>
    </recommendedName>
</protein>
<dbReference type="PROSITE" id="PS01209">
    <property type="entry name" value="LDLRA_1"/>
    <property type="match status" value="1"/>
</dbReference>
<evidence type="ECO:0000256" key="5">
    <source>
        <dbReference type="SAM" id="MobiDB-lite"/>
    </source>
</evidence>
<dbReference type="SUPFAM" id="SSF56436">
    <property type="entry name" value="C-type lectin-like"/>
    <property type="match status" value="1"/>
</dbReference>
<dbReference type="Pfam" id="PF00059">
    <property type="entry name" value="Lectin_C"/>
    <property type="match status" value="1"/>
</dbReference>
<comment type="subcellular location">
    <subcellularLocation>
        <location evidence="1">Membrane</location>
        <topology evidence="1">Multi-pass membrane protein</topology>
    </subcellularLocation>
</comment>
<dbReference type="SUPFAM" id="SSF63712">
    <property type="entry name" value="Nicotinic receptor ligand binding domain-like"/>
    <property type="match status" value="1"/>
</dbReference>
<comment type="caution">
    <text evidence="8">The sequence shown here is derived from an EMBL/GenBank/DDBJ whole genome shotgun (WGS) entry which is preliminary data.</text>
</comment>
<dbReference type="InterPro" id="IPR006202">
    <property type="entry name" value="Neur_chan_lig-bd"/>
</dbReference>
<evidence type="ECO:0000256" key="4">
    <source>
        <dbReference type="PROSITE-ProRule" id="PRU00124"/>
    </source>
</evidence>
<dbReference type="InterPro" id="IPR006201">
    <property type="entry name" value="Neur_channel"/>
</dbReference>
<dbReference type="InterPro" id="IPR036055">
    <property type="entry name" value="LDL_receptor-like_sf"/>
</dbReference>
<dbReference type="CDD" id="cd00037">
    <property type="entry name" value="CLECT"/>
    <property type="match status" value="1"/>
</dbReference>
<feature type="disulfide bond" evidence="4">
    <location>
        <begin position="482"/>
        <end position="494"/>
    </location>
</feature>
<dbReference type="GO" id="GO:0005230">
    <property type="term" value="F:extracellular ligand-gated monoatomic ion channel activity"/>
    <property type="evidence" value="ECO:0007669"/>
    <property type="project" value="InterPro"/>
</dbReference>
<dbReference type="SUPFAM" id="SSF57424">
    <property type="entry name" value="LDL receptor-like module"/>
    <property type="match status" value="1"/>
</dbReference>
<evidence type="ECO:0000313" key="8">
    <source>
        <dbReference type="EMBL" id="KAK4295922.1"/>
    </source>
</evidence>
<feature type="compositionally biased region" description="Low complexity" evidence="5">
    <location>
        <begin position="23"/>
        <end position="33"/>
    </location>
</feature>
<evidence type="ECO:0000313" key="9">
    <source>
        <dbReference type="Proteomes" id="UP001292094"/>
    </source>
</evidence>
<keyword evidence="6" id="KW-0732">Signal</keyword>
<dbReference type="Gene3D" id="3.10.100.10">
    <property type="entry name" value="Mannose-Binding Protein A, subunit A"/>
    <property type="match status" value="1"/>
</dbReference>
<dbReference type="PROSITE" id="PS50041">
    <property type="entry name" value="C_TYPE_LECTIN_2"/>
    <property type="match status" value="1"/>
</dbReference>
<dbReference type="PROSITE" id="PS50068">
    <property type="entry name" value="LDLRA_2"/>
    <property type="match status" value="1"/>
</dbReference>
<proteinExistence type="predicted"/>
<dbReference type="InterPro" id="IPR018000">
    <property type="entry name" value="Neurotransmitter_ion_chnl_CS"/>
</dbReference>
<evidence type="ECO:0000256" key="6">
    <source>
        <dbReference type="SAM" id="SignalP"/>
    </source>
</evidence>
<dbReference type="SMART" id="SM00192">
    <property type="entry name" value="LDLa"/>
    <property type="match status" value="1"/>
</dbReference>
<dbReference type="PROSITE" id="PS00236">
    <property type="entry name" value="NEUROTR_ION_CHANNEL"/>
    <property type="match status" value="1"/>
</dbReference>
<feature type="chain" id="PRO_5042077478" description="C-type lectin domain-containing protein" evidence="6">
    <location>
        <begin position="20"/>
        <end position="770"/>
    </location>
</feature>
<evidence type="ECO:0000256" key="1">
    <source>
        <dbReference type="ARBA" id="ARBA00004141"/>
    </source>
</evidence>
<evidence type="ECO:0000256" key="3">
    <source>
        <dbReference type="ARBA" id="ARBA00023157"/>
    </source>
</evidence>
<feature type="region of interest" description="Disordered" evidence="5">
    <location>
        <begin position="18"/>
        <end position="38"/>
    </location>
</feature>
<dbReference type="GO" id="GO:0004888">
    <property type="term" value="F:transmembrane signaling receptor activity"/>
    <property type="evidence" value="ECO:0007669"/>
    <property type="project" value="InterPro"/>
</dbReference>
<sequence>MKYTHLLLAVSVLTSHCESRNGTPNTTTQQTPPAGRQLPGVRFQTDGVASIDSVLEADSGQPLPSFTQMSVCVHLRTLHLTRAMPLLSFKTSEGHETLKLEMNGVSKKLSVSCCRGRLHYTSPTLPLALYTWQPLCLALHLSARTLTLLFHTQVEEASVEVNMAAWEELVMKGGEGARLVMGNILNEQFDLSHTLHAEVADLRIYSFPMDISHMKSFATCGLDEEEASLPSPVLSLAQGNFNVSGPTEEMEVDEDEVCGGHHDDAYMMLFPEKQNFEDAVSWCLKLRGNLALPSTSQENKQLYDSVVRWSGQCVDMWRGLYWLGVSGDLNRNQWLTLTEGKPINYHNLTHDTQEVTDEYRCVLAGGPSLAYQWYHAPCAVAACPVCNFTGYPMLHFRGLCKSSLFDRSLYLHDYYNDQPMYDGEVHSRVVWRGTEWVMDSRLISSLTANMLGSSRHPIGRNTWQVSGDRCPPGKMQLLLTVCRTDEFTCDDGTCIDKRRRCDLATDCPDHSDELECQVAHLPPGYSSGLPPPSPPTSPLPLLFHLDILSVRMFNLKTFTVEIDTLVRLLWKDSRLSFTNLQEDTRRNQVEALDVWTPSLTLTDGTNGLVAPGEADGEDLLVLREMSPHSDDDSHLHEDDLYSGSENSLVYELHKTIKFRCHLDLWNYPFDVQRCTIIFTVKGLTDSFSRLVKDEDALVFSGKRQLLEYNLVKETIDEVVEDNVTKMKVLLKFVNLYKYYTMNAFLPSLMMVAISYATLSFHLDDFQASLC</sequence>
<dbReference type="Pfam" id="PF02931">
    <property type="entry name" value="Neur_chan_LBD"/>
    <property type="match status" value="1"/>
</dbReference>
<dbReference type="InterPro" id="IPR016187">
    <property type="entry name" value="CTDL_fold"/>
</dbReference>
<feature type="domain" description="C-type lectin" evidence="7">
    <location>
        <begin position="261"/>
        <end position="387"/>
    </location>
</feature>
<name>A0AAE1TSA8_9EUCA</name>
<dbReference type="Pfam" id="PF00057">
    <property type="entry name" value="Ldl_recept_a"/>
    <property type="match status" value="1"/>
</dbReference>
<feature type="signal peptide" evidence="6">
    <location>
        <begin position="1"/>
        <end position="19"/>
    </location>
</feature>
<dbReference type="Proteomes" id="UP001292094">
    <property type="component" value="Unassembled WGS sequence"/>
</dbReference>
<keyword evidence="2" id="KW-0472">Membrane</keyword>
<keyword evidence="3 4" id="KW-1015">Disulfide bond</keyword>
<reference evidence="8" key="1">
    <citation type="submission" date="2023-11" db="EMBL/GenBank/DDBJ databases">
        <title>Genome assemblies of two species of porcelain crab, Petrolisthes cinctipes and Petrolisthes manimaculis (Anomura: Porcellanidae).</title>
        <authorList>
            <person name="Angst P."/>
        </authorList>
    </citation>
    <scope>NUCLEOTIDE SEQUENCE</scope>
    <source>
        <strain evidence="8">PB745_02</strain>
        <tissue evidence="8">Gill</tissue>
    </source>
</reference>
<dbReference type="InterPro" id="IPR013320">
    <property type="entry name" value="ConA-like_dom_sf"/>
</dbReference>
<dbReference type="Gene3D" id="4.10.400.10">
    <property type="entry name" value="Low-density Lipoprotein Receptor"/>
    <property type="match status" value="1"/>
</dbReference>
<dbReference type="InterPro" id="IPR001304">
    <property type="entry name" value="C-type_lectin-like"/>
</dbReference>
<evidence type="ECO:0000256" key="2">
    <source>
        <dbReference type="ARBA" id="ARBA00023136"/>
    </source>
</evidence>
<feature type="disulfide bond" evidence="4">
    <location>
        <begin position="501"/>
        <end position="516"/>
    </location>
</feature>
<dbReference type="InterPro" id="IPR036734">
    <property type="entry name" value="Neur_chan_lig-bd_sf"/>
</dbReference>
<dbReference type="PANTHER" id="PTHR18945">
    <property type="entry name" value="NEUROTRANSMITTER GATED ION CHANNEL"/>
    <property type="match status" value="1"/>
</dbReference>